<dbReference type="InterPro" id="IPR003382">
    <property type="entry name" value="Flavoprotein"/>
</dbReference>
<feature type="region of interest" description="Phosphopantothenate--cysteine ligase" evidence="1">
    <location>
        <begin position="367"/>
        <end position="575"/>
    </location>
</feature>
<comment type="caution">
    <text evidence="1">Lacks conserved residue(s) required for the propagation of feature annotation.</text>
</comment>
<feature type="binding site" evidence="1">
    <location>
        <position position="514"/>
    </location>
    <ligand>
        <name>CTP</name>
        <dbReference type="ChEBI" id="CHEBI:37563"/>
    </ligand>
</feature>
<dbReference type="Pfam" id="PF02441">
    <property type="entry name" value="Flavoprotein"/>
    <property type="match status" value="1"/>
</dbReference>
<comment type="cofactor">
    <cofactor evidence="1">
        <name>Mg(2+)</name>
        <dbReference type="ChEBI" id="CHEBI:18420"/>
    </cofactor>
</comment>
<feature type="active site" description="Proton donor" evidence="1">
    <location>
        <position position="170"/>
    </location>
</feature>
<dbReference type="RefSeq" id="WP_047007843.1">
    <property type="nucleotide sequence ID" value="NZ_CP018098.1"/>
</dbReference>
<dbReference type="GO" id="GO:0015941">
    <property type="term" value="P:pantothenate catabolic process"/>
    <property type="evidence" value="ECO:0007669"/>
    <property type="project" value="InterPro"/>
</dbReference>
<protein>
    <recommendedName>
        <fullName evidence="1">Coenzyme A biosynthesis bifunctional protein CoaBC</fullName>
    </recommendedName>
    <alternativeName>
        <fullName evidence="1">DNA/pantothenate metabolism flavoprotein</fullName>
    </alternativeName>
    <alternativeName>
        <fullName evidence="1">Phosphopantothenoylcysteine synthetase/decarboxylase</fullName>
        <shortName evidence="1">PPCS-PPCDC</shortName>
    </alternativeName>
    <domain>
        <recommendedName>
            <fullName evidence="1">Phosphopantothenoylcysteine decarboxylase</fullName>
            <shortName evidence="1">PPC decarboxylase</shortName>
            <shortName evidence="1">PPC-DC</shortName>
            <ecNumber evidence="1">4.1.1.36</ecNumber>
        </recommendedName>
        <alternativeName>
            <fullName evidence="1">CoaC</fullName>
        </alternativeName>
    </domain>
    <domain>
        <recommendedName>
            <fullName evidence="1">Phosphopantothenate--cysteine ligase</fullName>
            <ecNumber evidence="1">6.3.2.5</ecNumber>
        </recommendedName>
        <alternativeName>
            <fullName evidence="1">CoaB</fullName>
        </alternativeName>
        <alternativeName>
            <fullName evidence="1">Phosphopantothenoylcysteine synthetase</fullName>
            <shortName evidence="1">PPC synthetase</shortName>
            <shortName evidence="1">PPC-S</shortName>
        </alternativeName>
    </domain>
</protein>
<dbReference type="Pfam" id="PF04127">
    <property type="entry name" value="DFP"/>
    <property type="match status" value="1"/>
</dbReference>
<keyword evidence="1" id="KW-0210">Decarboxylase</keyword>
<keyword evidence="6" id="KW-1185">Reference proteome</keyword>
<keyword evidence="1" id="KW-0456">Lyase</keyword>
<feature type="region of interest" description="Disordered" evidence="2">
    <location>
        <begin position="212"/>
        <end position="278"/>
    </location>
</feature>
<comment type="cofactor">
    <cofactor evidence="1">
        <name>FMN</name>
        <dbReference type="ChEBI" id="CHEBI:58210"/>
    </cofactor>
    <text evidence="1">Binds 1 FMN per subunit.</text>
</comment>
<feature type="region of interest" description="Phosphopantothenoylcysteine decarboxylase" evidence="1">
    <location>
        <begin position="1"/>
        <end position="366"/>
    </location>
</feature>
<feature type="compositionally biased region" description="Acidic residues" evidence="2">
    <location>
        <begin position="213"/>
        <end position="222"/>
    </location>
</feature>
<gene>
    <name evidence="1" type="primary">coaBC</name>
    <name evidence="5" type="ORF">AAW01_12970</name>
</gene>
<dbReference type="EC" id="4.1.1.36" evidence="1"/>
<feature type="binding site" evidence="1">
    <location>
        <position position="464"/>
    </location>
    <ligand>
        <name>CTP</name>
        <dbReference type="ChEBI" id="CHEBI:37563"/>
    </ligand>
</feature>
<organism evidence="5 6">
    <name type="scientific">Aurantiacibacter gangjinensis</name>
    <dbReference type="NCBI Taxonomy" id="502682"/>
    <lineage>
        <taxon>Bacteria</taxon>
        <taxon>Pseudomonadati</taxon>
        <taxon>Pseudomonadota</taxon>
        <taxon>Alphaproteobacteria</taxon>
        <taxon>Sphingomonadales</taxon>
        <taxon>Erythrobacteraceae</taxon>
        <taxon>Aurantiacibacter</taxon>
    </lineage>
</organism>
<dbReference type="PATRIC" id="fig|502682.8.peg.2647"/>
<dbReference type="Gene3D" id="3.40.50.10300">
    <property type="entry name" value="CoaB-like"/>
    <property type="match status" value="1"/>
</dbReference>
<dbReference type="InterPro" id="IPR036551">
    <property type="entry name" value="Flavin_trans-like"/>
</dbReference>
<feature type="binding site" evidence="1">
    <location>
        <position position="518"/>
    </location>
    <ligand>
        <name>CTP</name>
        <dbReference type="ChEBI" id="CHEBI:37563"/>
    </ligand>
</feature>
<dbReference type="SUPFAM" id="SSF102645">
    <property type="entry name" value="CoaB-like"/>
    <property type="match status" value="1"/>
</dbReference>
<dbReference type="GO" id="GO:0010181">
    <property type="term" value="F:FMN binding"/>
    <property type="evidence" value="ECO:0007669"/>
    <property type="project" value="UniProtKB-UniRule"/>
</dbReference>
<feature type="compositionally biased region" description="Acidic residues" evidence="2">
    <location>
        <begin position="248"/>
        <end position="268"/>
    </location>
</feature>
<dbReference type="UniPathway" id="UPA00241">
    <property type="reaction ID" value="UER00353"/>
</dbReference>
<evidence type="ECO:0000313" key="5">
    <source>
        <dbReference type="EMBL" id="KLE31133.1"/>
    </source>
</evidence>
<dbReference type="EC" id="6.3.2.5" evidence="1"/>
<dbReference type="STRING" id="502682.BMF35_b0007"/>
<feature type="domain" description="DNA/pantothenate metabolism flavoprotein C-terminal" evidence="4">
    <location>
        <begin position="362"/>
        <end position="569"/>
    </location>
</feature>
<sequence length="575" mass="61111">MLQEQIDVNEREDKSTNPRILLVVGGGIAAYKSCELVRLIAKGGGETNCVLTNGGSQFVTPMALAALSGNQVHTSLWDLKNEAEIGHIQLSREADLVVVCPATADLMAKMTAGIADDLATTLILATDKPVLVVPAMNVKMWEHPATQRNIETLQASGVRVMQPDEGAMACGEFGPGRLPEPEMVWLEIADMLGVDPGAVGRDIEDYLRAVEAGAEEEDEGEFETDHPGGLAGMLSSLIPRTTPIKGEGDEDEDGDLEEFDGDDPDGEPGPDLPEPDYTGVEHLMAVKGKAKAAPPTDREAINHEVNARQEAPQPFEGEEAAAPVNPLAEPGAAPAPVAETLDDFDPLEGQAISDMPMEERPLYGKHVLVTAGPTHEPIDPVRYLANRSSGKQGYAIAAAAAAAGAKVTLVSGPVHLRTPAGVDRIDVESAEEMAKAVREVLPVDTAIMVAAVADWRTRDYADAKIKKRGSAPPALVLTENPDILAGVAASAKRPPLLIGFAAETNDVVENARKKRKNKGVDWIVANDVSGDVMGGDDNEVHLVREGMVEHWEAMTKQDVATKLIEQVAERLTADA</sequence>
<dbReference type="GO" id="GO:0071513">
    <property type="term" value="C:phosphopantothenoylcysteine decarboxylase complex"/>
    <property type="evidence" value="ECO:0007669"/>
    <property type="project" value="TreeGrafter"/>
</dbReference>
<dbReference type="OrthoDB" id="9802554at2"/>
<reference evidence="5 6" key="1">
    <citation type="submission" date="2015-04" db="EMBL/GenBank/DDBJ databases">
        <title>The draft genome sequence of Erythrobacr gangjinensis K7-2.</title>
        <authorList>
            <person name="Zhuang L."/>
            <person name="Liu Y."/>
            <person name="Shao Z."/>
        </authorList>
    </citation>
    <scope>NUCLEOTIDE SEQUENCE [LARGE SCALE GENOMIC DNA]</scope>
    <source>
        <strain evidence="5 6">K7-2</strain>
    </source>
</reference>
<keyword evidence="1" id="KW-0479">Metal-binding</keyword>
<dbReference type="Gene3D" id="3.40.50.1950">
    <property type="entry name" value="Flavin prenyltransferase-like"/>
    <property type="match status" value="1"/>
</dbReference>
<dbReference type="PANTHER" id="PTHR14359">
    <property type="entry name" value="HOMO-OLIGOMERIC FLAVIN CONTAINING CYS DECARBOXYLASE FAMILY"/>
    <property type="match status" value="1"/>
</dbReference>
<comment type="catalytic activity">
    <reaction evidence="1">
        <text>(R)-4'-phosphopantothenate + L-cysteine + CTP = N-[(R)-4-phosphopantothenoyl]-L-cysteine + CMP + diphosphate + H(+)</text>
        <dbReference type="Rhea" id="RHEA:19397"/>
        <dbReference type="ChEBI" id="CHEBI:10986"/>
        <dbReference type="ChEBI" id="CHEBI:15378"/>
        <dbReference type="ChEBI" id="CHEBI:33019"/>
        <dbReference type="ChEBI" id="CHEBI:35235"/>
        <dbReference type="ChEBI" id="CHEBI:37563"/>
        <dbReference type="ChEBI" id="CHEBI:59458"/>
        <dbReference type="ChEBI" id="CHEBI:60377"/>
        <dbReference type="EC" id="6.3.2.5"/>
    </reaction>
</comment>
<comment type="similarity">
    <text evidence="1">In the C-terminal section; belongs to the PPC synthetase family.</text>
</comment>
<feature type="binding site" evidence="1">
    <location>
        <position position="500"/>
    </location>
    <ligand>
        <name>CTP</name>
        <dbReference type="ChEBI" id="CHEBI:37563"/>
    </ligand>
</feature>
<feature type="binding site" evidence="1">
    <location>
        <position position="454"/>
    </location>
    <ligand>
        <name>CTP</name>
        <dbReference type="ChEBI" id="CHEBI:37563"/>
    </ligand>
</feature>
<comment type="similarity">
    <text evidence="1">In the N-terminal section; belongs to the HFCD (homo-oligomeric flavin containing Cys decarboxylase) superfamily.</text>
</comment>
<comment type="pathway">
    <text evidence="1">Cofactor biosynthesis; coenzyme A biosynthesis; CoA from (R)-pantothenate: step 3/5.</text>
</comment>
<evidence type="ECO:0000256" key="2">
    <source>
        <dbReference type="SAM" id="MobiDB-lite"/>
    </source>
</evidence>
<dbReference type="AlphaFoldDB" id="A0A0G9MPE9"/>
<keyword evidence="1" id="KW-0460">Magnesium</keyword>
<feature type="binding site" evidence="1">
    <location>
        <begin position="481"/>
        <end position="484"/>
    </location>
    <ligand>
        <name>CTP</name>
        <dbReference type="ChEBI" id="CHEBI:37563"/>
    </ligand>
</feature>
<dbReference type="EMBL" id="LBHC01000003">
    <property type="protein sequence ID" value="KLE31133.1"/>
    <property type="molecule type" value="Genomic_DNA"/>
</dbReference>
<accession>A0A0G9MPE9</accession>
<dbReference type="InterPro" id="IPR035929">
    <property type="entry name" value="CoaB-like_sf"/>
</dbReference>
<keyword evidence="1" id="KW-0288">FMN</keyword>
<dbReference type="GO" id="GO:0015937">
    <property type="term" value="P:coenzyme A biosynthetic process"/>
    <property type="evidence" value="ECO:0007669"/>
    <property type="project" value="UniProtKB-UniRule"/>
</dbReference>
<keyword evidence="1" id="KW-0436">Ligase</keyword>
<dbReference type="GO" id="GO:0004633">
    <property type="term" value="F:phosphopantothenoylcysteine decarboxylase activity"/>
    <property type="evidence" value="ECO:0007669"/>
    <property type="project" value="UniProtKB-UniRule"/>
</dbReference>
<name>A0A0G9MPE9_9SPHN</name>
<keyword evidence="1" id="KW-0511">Multifunctional enzyme</keyword>
<dbReference type="GO" id="GO:0046872">
    <property type="term" value="F:metal ion binding"/>
    <property type="evidence" value="ECO:0007669"/>
    <property type="project" value="UniProtKB-KW"/>
</dbReference>
<proteinExistence type="inferred from homology"/>
<dbReference type="SUPFAM" id="SSF52507">
    <property type="entry name" value="Homo-oligomeric flavin-containing Cys decarboxylases, HFCD"/>
    <property type="match status" value="1"/>
</dbReference>
<dbReference type="GO" id="GO:0004632">
    <property type="term" value="F:phosphopantothenate--cysteine ligase activity"/>
    <property type="evidence" value="ECO:0007669"/>
    <property type="project" value="UniProtKB-UniRule"/>
</dbReference>
<dbReference type="InterPro" id="IPR007085">
    <property type="entry name" value="DNA/pantothenate-metab_flavo_C"/>
</dbReference>
<comment type="pathway">
    <text evidence="1">Cofactor biosynthesis; coenzyme A biosynthesis; CoA from (R)-pantothenate: step 2/5.</text>
</comment>
<keyword evidence="1" id="KW-0285">Flavoprotein</keyword>
<comment type="caution">
    <text evidence="5">The sequence shown here is derived from an EMBL/GenBank/DDBJ whole genome shotgun (WGS) entry which is preliminary data.</text>
</comment>
<comment type="catalytic activity">
    <reaction evidence="1">
        <text>N-[(R)-4-phosphopantothenoyl]-L-cysteine + H(+) = (R)-4'-phosphopantetheine + CO2</text>
        <dbReference type="Rhea" id="RHEA:16793"/>
        <dbReference type="ChEBI" id="CHEBI:15378"/>
        <dbReference type="ChEBI" id="CHEBI:16526"/>
        <dbReference type="ChEBI" id="CHEBI:59458"/>
        <dbReference type="ChEBI" id="CHEBI:61723"/>
        <dbReference type="EC" id="4.1.1.36"/>
    </reaction>
</comment>
<evidence type="ECO:0000259" key="3">
    <source>
        <dbReference type="Pfam" id="PF02441"/>
    </source>
</evidence>
<dbReference type="InterPro" id="IPR005252">
    <property type="entry name" value="CoaBC"/>
</dbReference>
<dbReference type="Proteomes" id="UP000053070">
    <property type="component" value="Unassembled WGS sequence"/>
</dbReference>
<comment type="function">
    <text evidence="1">Catalyzes two sequential steps in the biosynthesis of coenzyme A. In the first step cysteine is conjugated to 4'-phosphopantothenate to form 4-phosphopantothenoylcysteine. In the second step the latter compound is decarboxylated to form 4'-phosphopantotheine.</text>
</comment>
<dbReference type="KEGG" id="egn:BMF35_b0007"/>
<evidence type="ECO:0000313" key="6">
    <source>
        <dbReference type="Proteomes" id="UP000053070"/>
    </source>
</evidence>
<evidence type="ECO:0000256" key="1">
    <source>
        <dbReference type="HAMAP-Rule" id="MF_02225"/>
    </source>
</evidence>
<evidence type="ECO:0000259" key="4">
    <source>
        <dbReference type="Pfam" id="PF04127"/>
    </source>
</evidence>
<dbReference type="HAMAP" id="MF_02225">
    <property type="entry name" value="CoaBC"/>
    <property type="match status" value="1"/>
</dbReference>
<feature type="domain" description="Flavoprotein" evidence="3">
    <location>
        <begin position="19"/>
        <end position="191"/>
    </location>
</feature>
<dbReference type="PANTHER" id="PTHR14359:SF6">
    <property type="entry name" value="PHOSPHOPANTOTHENOYLCYSTEINE DECARBOXYLASE"/>
    <property type="match status" value="1"/>
</dbReference>